<dbReference type="EMBL" id="FN668656">
    <property type="protein sequence ID" value="CBK23202.2"/>
    <property type="molecule type" value="Genomic_DNA"/>
</dbReference>
<dbReference type="GO" id="GO:0003714">
    <property type="term" value="F:transcription corepressor activity"/>
    <property type="evidence" value="ECO:0007669"/>
    <property type="project" value="TreeGrafter"/>
</dbReference>
<dbReference type="PANTHER" id="PTHR15111:SF0">
    <property type="entry name" value="UNCONVENTIONAL PREFOLDIN RPB5 INTERACTOR 1"/>
    <property type="match status" value="1"/>
</dbReference>
<dbReference type="SUPFAM" id="SSF46579">
    <property type="entry name" value="Prefoldin"/>
    <property type="match status" value="1"/>
</dbReference>
<dbReference type="InParanoid" id="D8M551"/>
<comment type="subcellular location">
    <subcellularLocation>
        <location evidence="1">Nucleus</location>
    </subcellularLocation>
</comment>
<gene>
    <name evidence="4" type="ORF">GSBLH_T00006581001</name>
</gene>
<dbReference type="GO" id="GO:0005634">
    <property type="term" value="C:nucleus"/>
    <property type="evidence" value="ECO:0007669"/>
    <property type="project" value="UniProtKB-SubCell"/>
</dbReference>
<name>D8M551_BLAHO</name>
<comment type="similarity">
    <text evidence="3">Belongs to the RNA polymerase II subunit 5-mediating protein family.</text>
</comment>
<dbReference type="Gene3D" id="1.10.287.370">
    <property type="match status" value="1"/>
</dbReference>
<keyword evidence="5" id="KW-1185">Reference proteome</keyword>
<reference evidence="4" key="1">
    <citation type="submission" date="2010-02" db="EMBL/GenBank/DDBJ databases">
        <title>Sequencing and annotation of the Blastocystis hominis genome.</title>
        <authorList>
            <person name="Wincker P."/>
        </authorList>
    </citation>
    <scope>NUCLEOTIDE SEQUENCE</scope>
    <source>
        <strain evidence="4">Singapore isolate B</strain>
    </source>
</reference>
<dbReference type="InterPro" id="IPR052255">
    <property type="entry name" value="RNA_pol_II_subunit5-mediator"/>
</dbReference>
<dbReference type="RefSeq" id="XP_012897250.1">
    <property type="nucleotide sequence ID" value="XM_013041796.1"/>
</dbReference>
<dbReference type="InterPro" id="IPR004127">
    <property type="entry name" value="Prefoldin_subunit_alpha"/>
</dbReference>
<dbReference type="InterPro" id="IPR009053">
    <property type="entry name" value="Prefoldin"/>
</dbReference>
<evidence type="ECO:0000256" key="3">
    <source>
        <dbReference type="ARBA" id="ARBA00038295"/>
    </source>
</evidence>
<dbReference type="Pfam" id="PF02996">
    <property type="entry name" value="Prefoldin"/>
    <property type="match status" value="1"/>
</dbReference>
<protein>
    <submittedName>
        <fullName evidence="4">Uncharacterized protein</fullName>
    </submittedName>
</protein>
<sequence length="120" mass="13795">MNSVQSGYTLIDEEALDNVESTMKTVDALHEKLSQKVMIPVGPLAFMEGSLIHTNEFMCSLGKDYFVWKSAKGTTELLQRRKEYIEGKMKGVDDQLKKLEDYRSQLRYLEVLNLPFVVFP</sequence>
<dbReference type="AlphaFoldDB" id="D8M551"/>
<evidence type="ECO:0000313" key="5">
    <source>
        <dbReference type="Proteomes" id="UP000008312"/>
    </source>
</evidence>
<dbReference type="GeneID" id="24922705"/>
<dbReference type="OrthoDB" id="2423701at2759"/>
<keyword evidence="2" id="KW-0539">Nucleus</keyword>
<dbReference type="Proteomes" id="UP000008312">
    <property type="component" value="Unassembled WGS sequence"/>
</dbReference>
<evidence type="ECO:0000256" key="1">
    <source>
        <dbReference type="ARBA" id="ARBA00004123"/>
    </source>
</evidence>
<dbReference type="PANTHER" id="PTHR15111">
    <property type="entry name" value="RNA POLYMERASE II SUBUNIT 5-MEDIATING PROTEIN NNX3"/>
    <property type="match status" value="1"/>
</dbReference>
<evidence type="ECO:0000313" key="4">
    <source>
        <dbReference type="EMBL" id="CBK23202.2"/>
    </source>
</evidence>
<proteinExistence type="inferred from homology"/>
<accession>D8M551</accession>
<evidence type="ECO:0000256" key="2">
    <source>
        <dbReference type="ARBA" id="ARBA00023242"/>
    </source>
</evidence>
<dbReference type="CDD" id="cd23159">
    <property type="entry name" value="Prefoldin_URI1"/>
    <property type="match status" value="1"/>
</dbReference>
<dbReference type="GO" id="GO:0019212">
    <property type="term" value="F:phosphatase inhibitor activity"/>
    <property type="evidence" value="ECO:0007669"/>
    <property type="project" value="TreeGrafter"/>
</dbReference>
<dbReference type="GO" id="GO:0000122">
    <property type="term" value="P:negative regulation of transcription by RNA polymerase II"/>
    <property type="evidence" value="ECO:0007669"/>
    <property type="project" value="TreeGrafter"/>
</dbReference>
<dbReference type="GO" id="GO:0003682">
    <property type="term" value="F:chromatin binding"/>
    <property type="evidence" value="ECO:0007669"/>
    <property type="project" value="TreeGrafter"/>
</dbReference>
<organism evidence="4">
    <name type="scientific">Blastocystis hominis</name>
    <dbReference type="NCBI Taxonomy" id="12968"/>
    <lineage>
        <taxon>Eukaryota</taxon>
        <taxon>Sar</taxon>
        <taxon>Stramenopiles</taxon>
        <taxon>Bigyra</taxon>
        <taxon>Opalozoa</taxon>
        <taxon>Opalinata</taxon>
        <taxon>Blastocystidae</taxon>
        <taxon>Blastocystis</taxon>
    </lineage>
</organism>